<dbReference type="KEGG" id="salk:FBQ74_05345"/>
<dbReference type="NCBIfam" id="NF008655">
    <property type="entry name" value="PRK11653.1"/>
    <property type="match status" value="1"/>
</dbReference>
<accession>A0A5B7YED7</accession>
<reference evidence="2 3" key="1">
    <citation type="submission" date="2019-04" db="EMBL/GenBank/DDBJ databases">
        <title>Salinimonas iocasae sp. nov., a halophilic bacterium isolated from the outer tube casing of tubeworms in Okinawa Trough.</title>
        <authorList>
            <person name="Zhang H."/>
            <person name="Wang H."/>
            <person name="Li C."/>
        </authorList>
    </citation>
    <scope>NUCLEOTIDE SEQUENCE [LARGE SCALE GENOMIC DNA]</scope>
    <source>
        <strain evidence="2 3">KX18D6</strain>
    </source>
</reference>
<feature type="region of interest" description="Disordered" evidence="1">
    <location>
        <begin position="170"/>
        <end position="205"/>
    </location>
</feature>
<proteinExistence type="predicted"/>
<keyword evidence="3" id="KW-1185">Reference proteome</keyword>
<gene>
    <name evidence="2" type="ORF">FBQ74_05345</name>
</gene>
<dbReference type="InterPro" id="IPR009576">
    <property type="entry name" value="Biofilm_formation_YgiB"/>
</dbReference>
<dbReference type="Pfam" id="PF06693">
    <property type="entry name" value="DUF1190"/>
    <property type="match status" value="1"/>
</dbReference>
<organism evidence="2 3">
    <name type="scientific">Salinimonas iocasae</name>
    <dbReference type="NCBI Taxonomy" id="2572577"/>
    <lineage>
        <taxon>Bacteria</taxon>
        <taxon>Pseudomonadati</taxon>
        <taxon>Pseudomonadota</taxon>
        <taxon>Gammaproteobacteria</taxon>
        <taxon>Alteromonadales</taxon>
        <taxon>Alteromonadaceae</taxon>
        <taxon>Alteromonas/Salinimonas group</taxon>
        <taxon>Salinimonas</taxon>
    </lineage>
</organism>
<name>A0A5B7YED7_9ALTE</name>
<dbReference type="OrthoDB" id="5903948at2"/>
<evidence type="ECO:0000313" key="2">
    <source>
        <dbReference type="EMBL" id="QCZ92949.1"/>
    </source>
</evidence>
<sequence length="205" mass="22716">MATQKRTKHINLTRMRKSLAVKPLAVGVAGMFLSACSDNRQPADIYTSVDDCTSDNPDAADECQAAYQQAIDEAARTSPKFSSVADCEYEFGPNQCRQIATDNGSFFMPFMAGFMVSQLMSPRTYYSQPLFTSYSPYSPFRSRWVTSDGYIFDGDIRKRKYRVKSSTFKPKPTVSRTISRGGFGSSVRAKSSWGSSRSRSGGWGG</sequence>
<protein>
    <submittedName>
        <fullName evidence="2">DUF1190 family protein</fullName>
    </submittedName>
</protein>
<dbReference type="Proteomes" id="UP000304912">
    <property type="component" value="Chromosome"/>
</dbReference>
<dbReference type="RefSeq" id="WP_139755697.1">
    <property type="nucleotide sequence ID" value="NZ_CP039852.1"/>
</dbReference>
<evidence type="ECO:0000313" key="3">
    <source>
        <dbReference type="Proteomes" id="UP000304912"/>
    </source>
</evidence>
<feature type="compositionally biased region" description="Low complexity" evidence="1">
    <location>
        <begin position="185"/>
        <end position="205"/>
    </location>
</feature>
<dbReference type="AlphaFoldDB" id="A0A5B7YED7"/>
<evidence type="ECO:0000256" key="1">
    <source>
        <dbReference type="SAM" id="MobiDB-lite"/>
    </source>
</evidence>
<dbReference type="EMBL" id="CP039852">
    <property type="protein sequence ID" value="QCZ92949.1"/>
    <property type="molecule type" value="Genomic_DNA"/>
</dbReference>